<dbReference type="RefSeq" id="WP_084492092.1">
    <property type="nucleotide sequence ID" value="NZ_JAJFOE010000002.1"/>
</dbReference>
<evidence type="ECO:0000259" key="1">
    <source>
        <dbReference type="SMART" id="SM00530"/>
    </source>
</evidence>
<evidence type="ECO:0000313" key="3">
    <source>
        <dbReference type="Proteomes" id="UP000255082"/>
    </source>
</evidence>
<dbReference type="Proteomes" id="UP000255082">
    <property type="component" value="Unassembled WGS sequence"/>
</dbReference>
<accession>A0A378X7L7</accession>
<dbReference type="SUPFAM" id="SSF47413">
    <property type="entry name" value="lambda repressor-like DNA-binding domains"/>
    <property type="match status" value="1"/>
</dbReference>
<protein>
    <recommendedName>
        <fullName evidence="1">HTH cro/C1-type domain-containing protein</fullName>
    </recommendedName>
</protein>
<dbReference type="OrthoDB" id="4541472at2"/>
<sequence length="77" mass="8484">MSQRMRELTIETPNQVFGAELRHWRTLRGLSQTQLGALTRDSGSLIGMIEKADRVASRGLAQRADRALNTGGALESM</sequence>
<gene>
    <name evidence="2" type="ORF">NCTC13184_07216</name>
</gene>
<organism evidence="2 3">
    <name type="scientific">Nocardia africana</name>
    <dbReference type="NCBI Taxonomy" id="134964"/>
    <lineage>
        <taxon>Bacteria</taxon>
        <taxon>Bacillati</taxon>
        <taxon>Actinomycetota</taxon>
        <taxon>Actinomycetes</taxon>
        <taxon>Mycobacteriales</taxon>
        <taxon>Nocardiaceae</taxon>
        <taxon>Nocardia</taxon>
    </lineage>
</organism>
<name>A0A378X7L7_9NOCA</name>
<dbReference type="EMBL" id="UGRU01000001">
    <property type="protein sequence ID" value="SUA48661.1"/>
    <property type="molecule type" value="Genomic_DNA"/>
</dbReference>
<feature type="domain" description="HTH cro/C1-type" evidence="1">
    <location>
        <begin position="20"/>
        <end position="75"/>
    </location>
</feature>
<dbReference type="InterPro" id="IPR010982">
    <property type="entry name" value="Lambda_DNA-bd_dom_sf"/>
</dbReference>
<dbReference type="SMART" id="SM00530">
    <property type="entry name" value="HTH_XRE"/>
    <property type="match status" value="1"/>
</dbReference>
<dbReference type="GO" id="GO:0003677">
    <property type="term" value="F:DNA binding"/>
    <property type="evidence" value="ECO:0007669"/>
    <property type="project" value="InterPro"/>
</dbReference>
<reference evidence="2 3" key="1">
    <citation type="submission" date="2018-06" db="EMBL/GenBank/DDBJ databases">
        <authorList>
            <consortium name="Pathogen Informatics"/>
            <person name="Doyle S."/>
        </authorList>
    </citation>
    <scope>NUCLEOTIDE SEQUENCE [LARGE SCALE GENOMIC DNA]</scope>
    <source>
        <strain evidence="2 3">NCTC13184</strain>
    </source>
</reference>
<dbReference type="CDD" id="cd00093">
    <property type="entry name" value="HTH_XRE"/>
    <property type="match status" value="1"/>
</dbReference>
<proteinExistence type="predicted"/>
<dbReference type="InterPro" id="IPR001387">
    <property type="entry name" value="Cro/C1-type_HTH"/>
</dbReference>
<evidence type="ECO:0000313" key="2">
    <source>
        <dbReference type="EMBL" id="SUA48661.1"/>
    </source>
</evidence>
<dbReference type="Gene3D" id="1.10.260.40">
    <property type="entry name" value="lambda repressor-like DNA-binding domains"/>
    <property type="match status" value="1"/>
</dbReference>
<dbReference type="AlphaFoldDB" id="A0A378X7L7"/>
<dbReference type="Pfam" id="PF13560">
    <property type="entry name" value="HTH_31"/>
    <property type="match status" value="1"/>
</dbReference>